<dbReference type="PROSITE" id="PS00154">
    <property type="entry name" value="ATPASE_E1_E2"/>
    <property type="match status" value="1"/>
</dbReference>
<gene>
    <name evidence="18" type="ORF">FH972_026524</name>
</gene>
<feature type="transmembrane region" description="Helical" evidence="16">
    <location>
        <begin position="1055"/>
        <end position="1078"/>
    </location>
</feature>
<dbReference type="GO" id="GO:0140581">
    <property type="term" value="F:P-type monovalent copper transporter activity"/>
    <property type="evidence" value="ECO:0007669"/>
    <property type="project" value="UniProtKB-EC"/>
</dbReference>
<dbReference type="SUPFAM" id="SSF56784">
    <property type="entry name" value="HAD-like"/>
    <property type="match status" value="1"/>
</dbReference>
<evidence type="ECO:0000256" key="2">
    <source>
        <dbReference type="ARBA" id="ARBA00006024"/>
    </source>
</evidence>
<dbReference type="InterPro" id="IPR006122">
    <property type="entry name" value="HMA_Cu_ion-bd"/>
</dbReference>
<dbReference type="PRINTS" id="PR00942">
    <property type="entry name" value="CUATPASEI"/>
</dbReference>
<evidence type="ECO:0000256" key="16">
    <source>
        <dbReference type="SAM" id="Phobius"/>
    </source>
</evidence>
<evidence type="ECO:0000256" key="5">
    <source>
        <dbReference type="ARBA" id="ARBA00022692"/>
    </source>
</evidence>
<feature type="transmembrane region" description="Helical" evidence="16">
    <location>
        <begin position="456"/>
        <end position="475"/>
    </location>
</feature>
<dbReference type="PANTHER" id="PTHR46594:SF4">
    <property type="entry name" value="P-TYPE CATION-TRANSPORTING ATPASE"/>
    <property type="match status" value="1"/>
</dbReference>
<feature type="transmembrane region" description="Helical" evidence="16">
    <location>
        <begin position="414"/>
        <end position="435"/>
    </location>
</feature>
<dbReference type="InterPro" id="IPR027256">
    <property type="entry name" value="P-typ_ATPase_IB"/>
</dbReference>
<dbReference type="InterPro" id="IPR018303">
    <property type="entry name" value="ATPase_P-typ_P_site"/>
</dbReference>
<keyword evidence="5 16" id="KW-0812">Transmembrane</keyword>
<dbReference type="PROSITE" id="PS01229">
    <property type="entry name" value="COF_2"/>
    <property type="match status" value="1"/>
</dbReference>
<evidence type="ECO:0000256" key="11">
    <source>
        <dbReference type="ARBA" id="ARBA00022989"/>
    </source>
</evidence>
<dbReference type="FunFam" id="3.30.70.100:FF:000001">
    <property type="entry name" value="ATPase copper transporting beta"/>
    <property type="match status" value="3"/>
</dbReference>
<dbReference type="SFLD" id="SFLDF00027">
    <property type="entry name" value="p-type_atpase"/>
    <property type="match status" value="1"/>
</dbReference>
<accession>A0A5N6L483</accession>
<feature type="transmembrane region" description="Helical" evidence="16">
    <location>
        <begin position="706"/>
        <end position="728"/>
    </location>
</feature>
<dbReference type="GO" id="GO:0005507">
    <property type="term" value="F:copper ion binding"/>
    <property type="evidence" value="ECO:0007669"/>
    <property type="project" value="InterPro"/>
</dbReference>
<keyword evidence="8" id="KW-0547">Nucleotide-binding</keyword>
<dbReference type="Pfam" id="PF00702">
    <property type="entry name" value="Hydrolase"/>
    <property type="match status" value="1"/>
</dbReference>
<dbReference type="Gene3D" id="2.70.150.10">
    <property type="entry name" value="Calcium-transporting ATPase, cytoplasmic transduction domain A"/>
    <property type="match status" value="1"/>
</dbReference>
<feature type="transmembrane region" description="Helical" evidence="16">
    <location>
        <begin position="1436"/>
        <end position="1454"/>
    </location>
</feature>
<sequence>MSSQKKGQTAHMATTTLKVEGMTCGACTSSVQSGLEGVAGVGSVSVSLTLERAVVHHDPKMVSADQIKDIIEDRGFDAEVLSTDLPLASAESFDDLDVLLSDNDDEPAGPRIYTTTLSVGGMTCGACTSAVEGAFRNVAGVKAFNVSLMSERAVVEHDLDSLSAEQIAETIEDAGFDANILDSVPLDKAPSKRNGKRNGTARPALTTTTVSIGGMTCGACTSAVESGFTGIDGLVKFNISLLAERAVVIHDETKLSVDTILETIEDRGFDAKLVSSEQSGATDIPTSASVQLKIYGLSDSNSITALETLLSQKPGVSRALINPTTSRATIKYDSTSIGLRSIVDAVEAAGYNALVAESDDNNAQLESLAKTKEIQEWRRAFRISVSFAIPVFLTSMVFPMFLKPLDYGSIELPLPGLWLGDVVCMALTIPIQFGIGKRFYISAFKSLKHRSPTMDVLVVLGTSAAFFFSVSAMVVSMCTPPHSRPATVFDTSTMLITFITLGRLLENGAKSQTSKALSRLMSLAPSMATIYADSIAGAKLADEQSSNEKNEANESEGNLADEKVVPTELVEVGDLVILRPGDKIPADGIVIRGTSYVDESMVTGEAMPIFKKANSLLMAGTVNGAGRIDFRVTRAGRDTQLSQIVRLVQEAQTSRAPIQRLADLVAGYFVPTIIALGTITLVGWMVLSHLLPHPPAIFTREGSGGWFMVCLKLCISVIVFACPCALGLSTPTAVMVGTGVGAEQGILFKGGAALETATKVTHVVFDKTGTLTTGKMSVAKADIQLAPNEDATTWERTWWSLVGLAESSSEHPVGRAIVRAAKAALNIGTDGSFDGTIGTFEATVGKGVAASVQPSQAQSAKPYQLLVGNASFMLSHGITLPQAATNLSLTGSDGQSTSFAGMTTIHTAVNGSFTGTIYLADTLKPSAAATVTALIQMRIPSSIVTGDTLPTALAIASTLGIPEDAVHASCTPQQKQDIIRKMQEAGHTVAMVGDGINDSPALATADVGISLASGTDVAMEAADVVLMRAGPDDLIDVAASFDLARTIFRRIQMNLLWACGYNVVGLPFAMGFFLPWGLSLHPMAAGAAMAASSVSVVVSSLLLKFWRRPKWMDVELLDKQRGSRMPAESRWAVWTEDVARRIKNLIQGEKVRGRDRGQHDKPVRVERLLQHPGQARRGSPLNWLGLATIWFSWYRRSQEAERGDPRPRHAPREAAGFHHPASTAPSPIARPLGKRSLSLSAAAAGSTCPSSPVASPPGSIAAAPGSYHVWNCNVPPNPGPAELNLALLSALGDYIMAVSGVRLPRRLALLIVLLVCLVAFASSAAADSSVDSDSDRETLETLLEAISPDPLPTGAPASDEDTFDYRDQTALRHAVAEDAEPEALTLAVADDLDDTVSSLAVTHPRLPSLLAPIAALSYIHLLYMTSASKSYVVETLQLLAFACFPTLPLIQLVSNAHKTVLACFRARNTPGSSALPARAYILAGLGGMYAFRRSETFPTLTLRRRRVAEYPVAALHSQPAHPLRSFVYPLELLAILGQLAAAALALTLSWHAPQRSDWDLASLGVDQRAWWTALGGAVASALCLLLHLTNRAWVVGGDLRPHALAGAGTSSGTGKSSSDWKPRGYGDLGGAGANLHALPAAPGMDGVDAGLLWEATVLAEIVCAALLQDAAVAWGGGSYSLVGGVAVFLANRVVLGVVFILGLLFNRVIRRYAARRWQNLGGGSAGGLDSEDVARRRRWEATLRPLFVVGSCGVCAGIIVLQIVTAASERGVSWRPAREAVH</sequence>
<keyword evidence="13" id="KW-0406">Ion transport</keyword>
<dbReference type="InterPro" id="IPR036163">
    <property type="entry name" value="HMA_dom_sf"/>
</dbReference>
<dbReference type="GO" id="GO:0005524">
    <property type="term" value="F:ATP binding"/>
    <property type="evidence" value="ECO:0007669"/>
    <property type="project" value="UniProtKB-KW"/>
</dbReference>
<dbReference type="InterPro" id="IPR017969">
    <property type="entry name" value="Heavy-metal-associated_CS"/>
</dbReference>
<dbReference type="SUPFAM" id="SSF55008">
    <property type="entry name" value="HMA, heavy metal-associated domain"/>
    <property type="match status" value="4"/>
</dbReference>
<comment type="similarity">
    <text evidence="2">Belongs to the cation transport ATPase (P-type) (TC 3.A.3) family. Type IB subfamily.</text>
</comment>
<dbReference type="SFLD" id="SFLDG00002">
    <property type="entry name" value="C1.7:_P-type_atpase_like"/>
    <property type="match status" value="1"/>
</dbReference>
<evidence type="ECO:0000256" key="8">
    <source>
        <dbReference type="ARBA" id="ARBA00022741"/>
    </source>
</evidence>
<evidence type="ECO:0000256" key="1">
    <source>
        <dbReference type="ARBA" id="ARBA00004370"/>
    </source>
</evidence>
<dbReference type="InterPro" id="IPR001757">
    <property type="entry name" value="P_typ_ATPase"/>
</dbReference>
<feature type="transmembrane region" description="Helical" evidence="16">
    <location>
        <begin position="1745"/>
        <end position="1764"/>
    </location>
</feature>
<keyword evidence="14 16" id="KW-0472">Membrane</keyword>
<dbReference type="InterPro" id="IPR044492">
    <property type="entry name" value="P_typ_ATPase_HD_dom"/>
</dbReference>
<feature type="domain" description="HMA" evidence="17">
    <location>
        <begin position="206"/>
        <end position="272"/>
    </location>
</feature>
<dbReference type="Pfam" id="PF00403">
    <property type="entry name" value="HMA"/>
    <property type="match status" value="4"/>
</dbReference>
<protein>
    <recommendedName>
        <fullName evidence="3">P-type Cu(+) transporter</fullName>
        <ecNumber evidence="3">7.2.2.8</ecNumber>
    </recommendedName>
</protein>
<dbReference type="SFLD" id="SFLDS00003">
    <property type="entry name" value="Haloacid_Dehalogenase"/>
    <property type="match status" value="1"/>
</dbReference>
<dbReference type="FunFam" id="2.70.150.10:FF:000002">
    <property type="entry name" value="Copper-transporting ATPase 1, putative"/>
    <property type="match status" value="1"/>
</dbReference>
<dbReference type="EMBL" id="VIBQ01000098">
    <property type="protein sequence ID" value="KAB8748973.1"/>
    <property type="molecule type" value="Genomic_DNA"/>
</dbReference>
<feature type="transmembrane region" description="Helical" evidence="16">
    <location>
        <begin position="380"/>
        <end position="402"/>
    </location>
</feature>
<dbReference type="InterPro" id="IPR023214">
    <property type="entry name" value="HAD_sf"/>
</dbReference>
<keyword evidence="12" id="KW-0186">Copper</keyword>
<organism evidence="18 19">
    <name type="scientific">Carpinus fangiana</name>
    <dbReference type="NCBI Taxonomy" id="176857"/>
    <lineage>
        <taxon>Eukaryota</taxon>
        <taxon>Viridiplantae</taxon>
        <taxon>Streptophyta</taxon>
        <taxon>Embryophyta</taxon>
        <taxon>Tracheophyta</taxon>
        <taxon>Spermatophyta</taxon>
        <taxon>Magnoliopsida</taxon>
        <taxon>eudicotyledons</taxon>
        <taxon>Gunneridae</taxon>
        <taxon>Pentapetalae</taxon>
        <taxon>rosids</taxon>
        <taxon>fabids</taxon>
        <taxon>Fagales</taxon>
        <taxon>Betulaceae</taxon>
        <taxon>Carpinus</taxon>
    </lineage>
</organism>
<evidence type="ECO:0000313" key="18">
    <source>
        <dbReference type="EMBL" id="KAB8748973.1"/>
    </source>
</evidence>
<feature type="transmembrane region" description="Helical" evidence="16">
    <location>
        <begin position="1307"/>
        <end position="1326"/>
    </location>
</feature>
<feature type="transmembrane region" description="Helical" evidence="16">
    <location>
        <begin position="1681"/>
        <end position="1705"/>
    </location>
</feature>
<evidence type="ECO:0000256" key="14">
    <source>
        <dbReference type="ARBA" id="ARBA00023136"/>
    </source>
</evidence>
<dbReference type="InterPro" id="IPR059000">
    <property type="entry name" value="ATPase_P-type_domA"/>
</dbReference>
<evidence type="ECO:0000259" key="17">
    <source>
        <dbReference type="PROSITE" id="PS50846"/>
    </source>
</evidence>
<name>A0A5N6L483_9ROSI</name>
<dbReference type="InterPro" id="IPR006121">
    <property type="entry name" value="HMA_dom"/>
</dbReference>
<evidence type="ECO:0000256" key="7">
    <source>
        <dbReference type="ARBA" id="ARBA00022737"/>
    </source>
</evidence>
<dbReference type="PROSITE" id="PS01047">
    <property type="entry name" value="HMA_1"/>
    <property type="match status" value="1"/>
</dbReference>
<dbReference type="NCBIfam" id="TIGR00003">
    <property type="entry name" value="copper ion binding protein"/>
    <property type="match status" value="3"/>
</dbReference>
<dbReference type="Gene3D" id="3.40.1110.10">
    <property type="entry name" value="Calcium-transporting ATPase, cytoplasmic domain N"/>
    <property type="match status" value="1"/>
</dbReference>
<evidence type="ECO:0000256" key="6">
    <source>
        <dbReference type="ARBA" id="ARBA00022723"/>
    </source>
</evidence>
<feature type="domain" description="HMA" evidence="17">
    <location>
        <begin position="113"/>
        <end position="179"/>
    </location>
</feature>
<keyword evidence="7" id="KW-0677">Repeat</keyword>
<dbReference type="Gene3D" id="3.40.50.1000">
    <property type="entry name" value="HAD superfamily/HAD-like"/>
    <property type="match status" value="1"/>
</dbReference>
<dbReference type="GO" id="GO:0016887">
    <property type="term" value="F:ATP hydrolysis activity"/>
    <property type="evidence" value="ECO:0007669"/>
    <property type="project" value="InterPro"/>
</dbReference>
<feature type="transmembrane region" description="Helical" evidence="16">
    <location>
        <begin position="665"/>
        <end position="686"/>
    </location>
</feature>
<dbReference type="InterPro" id="IPR036412">
    <property type="entry name" value="HAD-like_sf"/>
</dbReference>
<keyword evidence="11 16" id="KW-1133">Transmembrane helix</keyword>
<comment type="subcellular location">
    <subcellularLocation>
        <location evidence="1">Membrane</location>
    </subcellularLocation>
</comment>
<evidence type="ECO:0000256" key="15">
    <source>
        <dbReference type="SAM" id="MobiDB-lite"/>
    </source>
</evidence>
<keyword evidence="6" id="KW-0479">Metal-binding</keyword>
<feature type="compositionally biased region" description="Basic and acidic residues" evidence="15">
    <location>
        <begin position="1201"/>
        <end position="1216"/>
    </location>
</feature>
<dbReference type="NCBIfam" id="TIGR01494">
    <property type="entry name" value="ATPase_P-type"/>
    <property type="match status" value="2"/>
</dbReference>
<dbReference type="SUPFAM" id="SSF81653">
    <property type="entry name" value="Calcium ATPase, transduction domain A"/>
    <property type="match status" value="1"/>
</dbReference>
<dbReference type="Pfam" id="PF00122">
    <property type="entry name" value="E1-E2_ATPase"/>
    <property type="match status" value="1"/>
</dbReference>
<dbReference type="CDD" id="cd00371">
    <property type="entry name" value="HMA"/>
    <property type="match status" value="4"/>
</dbReference>
<evidence type="ECO:0000256" key="4">
    <source>
        <dbReference type="ARBA" id="ARBA00022448"/>
    </source>
</evidence>
<feature type="transmembrane region" description="Helical" evidence="16">
    <location>
        <begin position="487"/>
        <end position="505"/>
    </location>
</feature>
<dbReference type="InterPro" id="IPR023298">
    <property type="entry name" value="ATPase_P-typ_TM_dom_sf"/>
</dbReference>
<dbReference type="Proteomes" id="UP000327013">
    <property type="component" value="Unassembled WGS sequence"/>
</dbReference>
<dbReference type="InterPro" id="IPR008250">
    <property type="entry name" value="ATPase_P-typ_transduc_dom_A_sf"/>
</dbReference>
<reference evidence="18 19" key="1">
    <citation type="submission" date="2019-06" db="EMBL/GenBank/DDBJ databases">
        <title>A chromosomal-level reference genome of Carpinus fangiana (Coryloideae, Betulaceae).</title>
        <authorList>
            <person name="Yang X."/>
            <person name="Wang Z."/>
            <person name="Zhang L."/>
            <person name="Hao G."/>
            <person name="Liu J."/>
            <person name="Yang Y."/>
        </authorList>
    </citation>
    <scope>NUCLEOTIDE SEQUENCE [LARGE SCALE GENOMIC DNA]</scope>
    <source>
        <strain evidence="18">Cfa_2016G</strain>
        <tissue evidence="18">Leaf</tissue>
    </source>
</reference>
<evidence type="ECO:0000256" key="13">
    <source>
        <dbReference type="ARBA" id="ARBA00023065"/>
    </source>
</evidence>
<dbReference type="PANTHER" id="PTHR46594">
    <property type="entry name" value="P-TYPE CATION-TRANSPORTING ATPASE"/>
    <property type="match status" value="1"/>
</dbReference>
<dbReference type="PROSITE" id="PS50846">
    <property type="entry name" value="HMA_2"/>
    <property type="match status" value="4"/>
</dbReference>
<feature type="region of interest" description="Disordered" evidence="15">
    <location>
        <begin position="1201"/>
        <end position="1229"/>
    </location>
</feature>
<dbReference type="Gene3D" id="3.30.70.100">
    <property type="match status" value="4"/>
</dbReference>
<feature type="transmembrane region" description="Helical" evidence="16">
    <location>
        <begin position="1474"/>
        <end position="1491"/>
    </location>
</feature>
<evidence type="ECO:0000256" key="12">
    <source>
        <dbReference type="ARBA" id="ARBA00023008"/>
    </source>
</evidence>
<evidence type="ECO:0000256" key="10">
    <source>
        <dbReference type="ARBA" id="ARBA00022967"/>
    </source>
</evidence>
<feature type="transmembrane region" description="Helical" evidence="16">
    <location>
        <begin position="1084"/>
        <end position="1103"/>
    </location>
</feature>
<evidence type="ECO:0000256" key="3">
    <source>
        <dbReference type="ARBA" id="ARBA00012517"/>
    </source>
</evidence>
<dbReference type="InterPro" id="IPR023299">
    <property type="entry name" value="ATPase_P-typ_cyto_dom_N"/>
</dbReference>
<dbReference type="SUPFAM" id="SSF81665">
    <property type="entry name" value="Calcium ATPase, transmembrane domain M"/>
    <property type="match status" value="1"/>
</dbReference>
<dbReference type="PRINTS" id="PR00119">
    <property type="entry name" value="CATATPASE"/>
</dbReference>
<keyword evidence="9" id="KW-0067">ATP-binding</keyword>
<dbReference type="GO" id="GO:0016020">
    <property type="term" value="C:membrane"/>
    <property type="evidence" value="ECO:0007669"/>
    <property type="project" value="UniProtKB-SubCell"/>
</dbReference>
<feature type="transmembrane region" description="Helical" evidence="16">
    <location>
        <begin position="1570"/>
        <end position="1588"/>
    </location>
</feature>
<dbReference type="CDD" id="cd02094">
    <property type="entry name" value="P-type_ATPase_Cu-like"/>
    <property type="match status" value="1"/>
</dbReference>
<feature type="domain" description="HMA" evidence="17">
    <location>
        <begin position="13"/>
        <end position="79"/>
    </location>
</feature>
<comment type="caution">
    <text evidence="18">The sequence shown here is derived from an EMBL/GenBank/DDBJ whole genome shotgun (WGS) entry which is preliminary data.</text>
</comment>
<dbReference type="EC" id="7.2.2.8" evidence="3"/>
<keyword evidence="4" id="KW-0813">Transport</keyword>
<dbReference type="OrthoDB" id="432719at2759"/>
<evidence type="ECO:0000256" key="9">
    <source>
        <dbReference type="ARBA" id="ARBA00022840"/>
    </source>
</evidence>
<proteinExistence type="inferred from homology"/>
<dbReference type="NCBIfam" id="TIGR01525">
    <property type="entry name" value="ATPase-IB_hvy"/>
    <property type="match status" value="1"/>
</dbReference>
<feature type="transmembrane region" description="Helical" evidence="16">
    <location>
        <begin position="1526"/>
        <end position="1550"/>
    </location>
</feature>
<keyword evidence="19" id="KW-1185">Reference proteome</keyword>
<feature type="domain" description="HMA" evidence="17">
    <location>
        <begin position="288"/>
        <end position="354"/>
    </location>
</feature>
<keyword evidence="10" id="KW-1278">Translocase</keyword>
<evidence type="ECO:0000313" key="19">
    <source>
        <dbReference type="Proteomes" id="UP000327013"/>
    </source>
</evidence>